<dbReference type="RefSeq" id="WP_108113137.1">
    <property type="nucleotide sequence ID" value="NZ_QBKT01000001.1"/>
</dbReference>
<evidence type="ECO:0000313" key="3">
    <source>
        <dbReference type="Proteomes" id="UP000244090"/>
    </source>
</evidence>
<dbReference type="Pfam" id="PF09722">
    <property type="entry name" value="Xre_MbcA_ParS_C"/>
    <property type="match status" value="1"/>
</dbReference>
<protein>
    <submittedName>
        <fullName evidence="2">Putative toxin-antitoxin system antitoxin component (TIGR02293 family)</fullName>
    </submittedName>
</protein>
<dbReference type="Proteomes" id="UP000244090">
    <property type="component" value="Unassembled WGS sequence"/>
</dbReference>
<evidence type="ECO:0000313" key="2">
    <source>
        <dbReference type="EMBL" id="PTX63762.1"/>
    </source>
</evidence>
<dbReference type="OrthoDB" id="5770459at2"/>
<organism evidence="2 3">
    <name type="scientific">Kordia periserrulae</name>
    <dbReference type="NCBI Taxonomy" id="701523"/>
    <lineage>
        <taxon>Bacteria</taxon>
        <taxon>Pseudomonadati</taxon>
        <taxon>Bacteroidota</taxon>
        <taxon>Flavobacteriia</taxon>
        <taxon>Flavobacteriales</taxon>
        <taxon>Flavobacteriaceae</taxon>
        <taxon>Kordia</taxon>
    </lineage>
</organism>
<gene>
    <name evidence="2" type="ORF">C8N46_101367</name>
</gene>
<name>A0A2T6C634_9FLAO</name>
<accession>A0A2T6C634</accession>
<dbReference type="EMBL" id="QBKT01000001">
    <property type="protein sequence ID" value="PTX63762.1"/>
    <property type="molecule type" value="Genomic_DNA"/>
</dbReference>
<keyword evidence="3" id="KW-1185">Reference proteome</keyword>
<sequence>MEALTLTSYIDNRNDSPQNKLKVIHATRNGVTRSQLKKFSLRVALPLTKISEIVPASYSTLSKKTSYDKEVSERLFEIAEVYSKGFEVFGDEKKFTRWLNKKSKVLGGQTPFSLLDTSYGVKLVIDEIRRIDYGIFA</sequence>
<dbReference type="NCBIfam" id="TIGR02293">
    <property type="entry name" value="TAS_TIGR02293"/>
    <property type="match status" value="1"/>
</dbReference>
<dbReference type="InterPro" id="IPR024467">
    <property type="entry name" value="Xre/MbcA/ParS-like_toxin-bd"/>
</dbReference>
<feature type="domain" description="Antitoxin Xre/MbcA/ParS-like toxin-binding" evidence="1">
    <location>
        <begin position="85"/>
        <end position="134"/>
    </location>
</feature>
<dbReference type="InterPro" id="IPR011979">
    <property type="entry name" value="Antitox_Xre"/>
</dbReference>
<comment type="caution">
    <text evidence="2">The sequence shown here is derived from an EMBL/GenBank/DDBJ whole genome shotgun (WGS) entry which is preliminary data.</text>
</comment>
<reference evidence="2 3" key="1">
    <citation type="submission" date="2018-04" db="EMBL/GenBank/DDBJ databases">
        <title>Genomic Encyclopedia of Archaeal and Bacterial Type Strains, Phase II (KMG-II): from individual species to whole genera.</title>
        <authorList>
            <person name="Goeker M."/>
        </authorList>
    </citation>
    <scope>NUCLEOTIDE SEQUENCE [LARGE SCALE GENOMIC DNA]</scope>
    <source>
        <strain evidence="2 3">DSM 25731</strain>
    </source>
</reference>
<proteinExistence type="predicted"/>
<dbReference type="AlphaFoldDB" id="A0A2T6C634"/>
<evidence type="ECO:0000259" key="1">
    <source>
        <dbReference type="Pfam" id="PF09722"/>
    </source>
</evidence>